<dbReference type="OrthoDB" id="2861623at2759"/>
<gene>
    <name evidence="7" type="ORF">AURDEDRAFT_90621</name>
</gene>
<dbReference type="Pfam" id="PF19086">
    <property type="entry name" value="Terpene_syn_C_2"/>
    <property type="match status" value="1"/>
</dbReference>
<sequence length="350" mass="39062">MPAPIVSALVRNAPDSFVLPDLLTLSSGMQHAVASNPHYDAAAAQSRAWIVSHDVLSERKLAVFGKGDFERLASRAFPYAGPDELRTLCDFVNVLFVIDEATDSQNGVDAQHTADTCMRALEDPSWDDGSALAQIMHEFRARLRPIGGNALRRFIQHFGSYLGYVVEEATNRERGAILGLKEYQALRRENSGCRPYYALIEYALGIDLPEAVYENKHFSRFYWASVDMACYANDVYSYAAEYAQGLDDCNVVTVLMHAKGLSLQATSDYIGAYYEKLLQRYTAAKAALLATSFGDPAVDADVARYAHAMDYWPMGNLVWSFETKRYFGDKHVQVFETLSVPLKHPKPRSP</sequence>
<dbReference type="EC" id="4.2.3.-" evidence="6"/>
<comment type="cofactor">
    <cofactor evidence="1 6">
        <name>Mg(2+)</name>
        <dbReference type="ChEBI" id="CHEBI:18420"/>
    </cofactor>
</comment>
<dbReference type="AlphaFoldDB" id="J0DD14"/>
<keyword evidence="8" id="KW-1185">Reference proteome</keyword>
<evidence type="ECO:0000313" key="8">
    <source>
        <dbReference type="Proteomes" id="UP000006514"/>
    </source>
</evidence>
<dbReference type="OMA" id="AAMEHWV"/>
<protein>
    <recommendedName>
        <fullName evidence="6">Terpene synthase</fullName>
        <ecNumber evidence="6">4.2.3.-</ecNumber>
    </recommendedName>
</protein>
<accession>J0DD14</accession>
<dbReference type="SFLD" id="SFLDS00005">
    <property type="entry name" value="Isoprenoid_Synthase_Type_I"/>
    <property type="match status" value="1"/>
</dbReference>
<keyword evidence="4 6" id="KW-0460">Magnesium</keyword>
<evidence type="ECO:0000313" key="7">
    <source>
        <dbReference type="EMBL" id="EJD40956.1"/>
    </source>
</evidence>
<dbReference type="KEGG" id="adl:AURDEDRAFT_90621"/>
<dbReference type="InterPro" id="IPR008949">
    <property type="entry name" value="Isoprenoid_synthase_dom_sf"/>
</dbReference>
<dbReference type="GO" id="GO:0008299">
    <property type="term" value="P:isoprenoid biosynthetic process"/>
    <property type="evidence" value="ECO:0007669"/>
    <property type="project" value="UniProtKB-ARBA"/>
</dbReference>
<evidence type="ECO:0000256" key="4">
    <source>
        <dbReference type="ARBA" id="ARBA00022842"/>
    </source>
</evidence>
<dbReference type="GO" id="GO:0010333">
    <property type="term" value="F:terpene synthase activity"/>
    <property type="evidence" value="ECO:0007669"/>
    <property type="project" value="InterPro"/>
</dbReference>
<name>J0DD14_AURST</name>
<dbReference type="SFLD" id="SFLDG01020">
    <property type="entry name" value="Terpene_Cyclase_Like_2"/>
    <property type="match status" value="1"/>
</dbReference>
<dbReference type="SUPFAM" id="SSF48576">
    <property type="entry name" value="Terpenoid synthases"/>
    <property type="match status" value="1"/>
</dbReference>
<proteinExistence type="inferred from homology"/>
<dbReference type="PANTHER" id="PTHR35201">
    <property type="entry name" value="TERPENE SYNTHASE"/>
    <property type="match status" value="1"/>
</dbReference>
<keyword evidence="5 6" id="KW-0456">Lyase</keyword>
<dbReference type="InParanoid" id="J0DD14"/>
<dbReference type="Proteomes" id="UP000006514">
    <property type="component" value="Unassembled WGS sequence"/>
</dbReference>
<dbReference type="PANTHER" id="PTHR35201:SF4">
    <property type="entry name" value="BETA-PINACENE SYNTHASE-RELATED"/>
    <property type="match status" value="1"/>
</dbReference>
<evidence type="ECO:0000256" key="3">
    <source>
        <dbReference type="ARBA" id="ARBA00022723"/>
    </source>
</evidence>
<organism evidence="7 8">
    <name type="scientific">Auricularia subglabra (strain TFB-10046 / SS5)</name>
    <name type="common">White-rot fungus</name>
    <name type="synonym">Auricularia delicata (strain TFB10046)</name>
    <dbReference type="NCBI Taxonomy" id="717982"/>
    <lineage>
        <taxon>Eukaryota</taxon>
        <taxon>Fungi</taxon>
        <taxon>Dikarya</taxon>
        <taxon>Basidiomycota</taxon>
        <taxon>Agaricomycotina</taxon>
        <taxon>Agaricomycetes</taxon>
        <taxon>Auriculariales</taxon>
        <taxon>Auriculariaceae</taxon>
        <taxon>Auricularia</taxon>
    </lineage>
</organism>
<evidence type="ECO:0000256" key="2">
    <source>
        <dbReference type="ARBA" id="ARBA00006333"/>
    </source>
</evidence>
<reference evidence="8" key="1">
    <citation type="journal article" date="2012" name="Science">
        <title>The Paleozoic origin of enzymatic lignin decomposition reconstructed from 31 fungal genomes.</title>
        <authorList>
            <person name="Floudas D."/>
            <person name="Binder M."/>
            <person name="Riley R."/>
            <person name="Barry K."/>
            <person name="Blanchette R.A."/>
            <person name="Henrissat B."/>
            <person name="Martinez A.T."/>
            <person name="Otillar R."/>
            <person name="Spatafora J.W."/>
            <person name="Yadav J.S."/>
            <person name="Aerts A."/>
            <person name="Benoit I."/>
            <person name="Boyd A."/>
            <person name="Carlson A."/>
            <person name="Copeland A."/>
            <person name="Coutinho P.M."/>
            <person name="de Vries R.P."/>
            <person name="Ferreira P."/>
            <person name="Findley K."/>
            <person name="Foster B."/>
            <person name="Gaskell J."/>
            <person name="Glotzer D."/>
            <person name="Gorecki P."/>
            <person name="Heitman J."/>
            <person name="Hesse C."/>
            <person name="Hori C."/>
            <person name="Igarashi K."/>
            <person name="Jurgens J.A."/>
            <person name="Kallen N."/>
            <person name="Kersten P."/>
            <person name="Kohler A."/>
            <person name="Kuees U."/>
            <person name="Kumar T.K.A."/>
            <person name="Kuo A."/>
            <person name="LaButti K."/>
            <person name="Larrondo L.F."/>
            <person name="Lindquist E."/>
            <person name="Ling A."/>
            <person name="Lombard V."/>
            <person name="Lucas S."/>
            <person name="Lundell T."/>
            <person name="Martin R."/>
            <person name="McLaughlin D.J."/>
            <person name="Morgenstern I."/>
            <person name="Morin E."/>
            <person name="Murat C."/>
            <person name="Nagy L.G."/>
            <person name="Nolan M."/>
            <person name="Ohm R.A."/>
            <person name="Patyshakuliyeva A."/>
            <person name="Rokas A."/>
            <person name="Ruiz-Duenas F.J."/>
            <person name="Sabat G."/>
            <person name="Salamov A."/>
            <person name="Samejima M."/>
            <person name="Schmutz J."/>
            <person name="Slot J.C."/>
            <person name="St John F."/>
            <person name="Stenlid J."/>
            <person name="Sun H."/>
            <person name="Sun S."/>
            <person name="Syed K."/>
            <person name="Tsang A."/>
            <person name="Wiebenga A."/>
            <person name="Young D."/>
            <person name="Pisabarro A."/>
            <person name="Eastwood D.C."/>
            <person name="Martin F."/>
            <person name="Cullen D."/>
            <person name="Grigoriev I.V."/>
            <person name="Hibbett D.S."/>
        </authorList>
    </citation>
    <scope>NUCLEOTIDE SEQUENCE [LARGE SCALE GENOMIC DNA]</scope>
    <source>
        <strain evidence="8">TFB10046</strain>
    </source>
</reference>
<dbReference type="Gene3D" id="1.10.600.10">
    <property type="entry name" value="Farnesyl Diphosphate Synthase"/>
    <property type="match status" value="1"/>
</dbReference>
<dbReference type="EMBL" id="JH687797">
    <property type="protein sequence ID" value="EJD40956.1"/>
    <property type="molecule type" value="Genomic_DNA"/>
</dbReference>
<keyword evidence="3 6" id="KW-0479">Metal-binding</keyword>
<evidence type="ECO:0000256" key="1">
    <source>
        <dbReference type="ARBA" id="ARBA00001946"/>
    </source>
</evidence>
<comment type="similarity">
    <text evidence="2 6">Belongs to the terpene synthase family.</text>
</comment>
<evidence type="ECO:0000256" key="6">
    <source>
        <dbReference type="RuleBase" id="RU366034"/>
    </source>
</evidence>
<dbReference type="eggNOG" id="ENOG502SJ7W">
    <property type="taxonomic scope" value="Eukaryota"/>
</dbReference>
<dbReference type="GO" id="GO:0046872">
    <property type="term" value="F:metal ion binding"/>
    <property type="evidence" value="ECO:0007669"/>
    <property type="project" value="UniProtKB-KW"/>
</dbReference>
<dbReference type="InterPro" id="IPR034686">
    <property type="entry name" value="Terpene_cyclase-like_2"/>
</dbReference>
<evidence type="ECO:0000256" key="5">
    <source>
        <dbReference type="ARBA" id="ARBA00023239"/>
    </source>
</evidence>